<dbReference type="InterPro" id="IPR026825">
    <property type="entry name" value="Vac14"/>
</dbReference>
<reference evidence="1" key="3">
    <citation type="submission" date="2025-09" db="UniProtKB">
        <authorList>
            <consortium name="Ensembl"/>
        </authorList>
    </citation>
    <scope>IDENTIFICATION</scope>
</reference>
<dbReference type="PANTHER" id="PTHR16023">
    <property type="entry name" value="TAX1 BINDING PROTEIN-RELATED"/>
    <property type="match status" value="1"/>
</dbReference>
<proteinExistence type="predicted"/>
<protein>
    <submittedName>
        <fullName evidence="1">Uncharacterized protein</fullName>
    </submittedName>
</protein>
<dbReference type="Proteomes" id="UP000314982">
    <property type="component" value="Unassembled WGS sequence"/>
</dbReference>
<name>A0A4W5LHT7_9TELE</name>
<reference evidence="1" key="2">
    <citation type="submission" date="2025-08" db="UniProtKB">
        <authorList>
            <consortium name="Ensembl"/>
        </authorList>
    </citation>
    <scope>IDENTIFICATION</scope>
</reference>
<dbReference type="Ensembl" id="ENSHHUT00000026351.1">
    <property type="protein sequence ID" value="ENSHHUP00000025357.1"/>
    <property type="gene ID" value="ENSHHUG00000015992.1"/>
</dbReference>
<sequence>MMTRITVLKWLYHFYIKTPRKMFWHTDSLFPMLLKTLSDESDDVSTTCIILAEIASSTAGQTDSLGSCVYSDSKLELQIPEGAKAGPQSVLVGDSSPSTPSMSSYFYKFMINLLKRFSLERKLLENRGVFIMQLCLLLHAENIFHSMTLNTIMLTSVISNFTCLTEHRGCSLMEASQI</sequence>
<dbReference type="GO" id="GO:0006661">
    <property type="term" value="P:phosphatidylinositol biosynthetic process"/>
    <property type="evidence" value="ECO:0007669"/>
    <property type="project" value="InterPro"/>
</dbReference>
<dbReference type="STRING" id="62062.ENSHHUP00000025357"/>
<dbReference type="GeneTree" id="ENSGT00390000008385"/>
<dbReference type="AlphaFoldDB" id="A0A4W5LHT7"/>
<dbReference type="GO" id="GO:0070772">
    <property type="term" value="C:PAS complex"/>
    <property type="evidence" value="ECO:0007669"/>
    <property type="project" value="InterPro"/>
</dbReference>
<accession>A0A4W5LHT7</accession>
<organism evidence="1 2">
    <name type="scientific">Hucho hucho</name>
    <name type="common">huchen</name>
    <dbReference type="NCBI Taxonomy" id="62062"/>
    <lineage>
        <taxon>Eukaryota</taxon>
        <taxon>Metazoa</taxon>
        <taxon>Chordata</taxon>
        <taxon>Craniata</taxon>
        <taxon>Vertebrata</taxon>
        <taxon>Euteleostomi</taxon>
        <taxon>Actinopterygii</taxon>
        <taxon>Neopterygii</taxon>
        <taxon>Teleostei</taxon>
        <taxon>Protacanthopterygii</taxon>
        <taxon>Salmoniformes</taxon>
        <taxon>Salmonidae</taxon>
        <taxon>Salmoninae</taxon>
        <taxon>Hucho</taxon>
    </lineage>
</organism>
<dbReference type="GO" id="GO:0010008">
    <property type="term" value="C:endosome membrane"/>
    <property type="evidence" value="ECO:0007669"/>
    <property type="project" value="TreeGrafter"/>
</dbReference>
<dbReference type="PANTHER" id="PTHR16023:SF0">
    <property type="entry name" value="PROTEIN VAC14 HOMOLOG"/>
    <property type="match status" value="1"/>
</dbReference>
<evidence type="ECO:0000313" key="1">
    <source>
        <dbReference type="Ensembl" id="ENSHHUP00000025357.1"/>
    </source>
</evidence>
<evidence type="ECO:0000313" key="2">
    <source>
        <dbReference type="Proteomes" id="UP000314982"/>
    </source>
</evidence>
<reference evidence="2" key="1">
    <citation type="submission" date="2018-06" db="EMBL/GenBank/DDBJ databases">
        <title>Genome assembly of Danube salmon.</title>
        <authorList>
            <person name="Macqueen D.J."/>
            <person name="Gundappa M.K."/>
        </authorList>
    </citation>
    <scope>NUCLEOTIDE SEQUENCE [LARGE SCALE GENOMIC DNA]</scope>
</reference>
<keyword evidence="2" id="KW-1185">Reference proteome</keyword>